<dbReference type="SMART" id="SM00220">
    <property type="entry name" value="S_TKc"/>
    <property type="match status" value="1"/>
</dbReference>
<evidence type="ECO:0000256" key="6">
    <source>
        <dbReference type="ARBA" id="ARBA00022737"/>
    </source>
</evidence>
<keyword evidence="9 12" id="KW-0067">ATP-binding</keyword>
<evidence type="ECO:0000256" key="12">
    <source>
        <dbReference type="PROSITE-ProRule" id="PRU10141"/>
    </source>
</evidence>
<evidence type="ECO:0000256" key="9">
    <source>
        <dbReference type="ARBA" id="ARBA00022840"/>
    </source>
</evidence>
<evidence type="ECO:0000313" key="17">
    <source>
        <dbReference type="Proteomes" id="UP000235965"/>
    </source>
</evidence>
<dbReference type="EMBL" id="NEVH01025136">
    <property type="protein sequence ID" value="PNF15781.1"/>
    <property type="molecule type" value="Genomic_DNA"/>
</dbReference>
<dbReference type="OrthoDB" id="6764942at2759"/>
<dbReference type="EC" id="2.7.11.1" evidence="2"/>
<dbReference type="PROSITE" id="PS51285">
    <property type="entry name" value="AGC_KINASE_CTER"/>
    <property type="match status" value="1"/>
</dbReference>
<keyword evidence="7 12" id="KW-0547">Nucleotide-binding</keyword>
<dbReference type="FunFam" id="1.10.510.10:FF:000109">
    <property type="entry name" value="Ribosomal protein S6 kinase"/>
    <property type="match status" value="1"/>
</dbReference>
<dbReference type="AlphaFoldDB" id="A0A2J7PHG8"/>
<evidence type="ECO:0000256" key="4">
    <source>
        <dbReference type="ARBA" id="ARBA00022553"/>
    </source>
</evidence>
<dbReference type="PROSITE" id="PS50011">
    <property type="entry name" value="PROTEIN_KINASE_DOM"/>
    <property type="match status" value="1"/>
</dbReference>
<evidence type="ECO:0000256" key="8">
    <source>
        <dbReference type="ARBA" id="ARBA00022777"/>
    </source>
</evidence>
<keyword evidence="8" id="KW-0418">Kinase</keyword>
<dbReference type="Gene3D" id="1.10.510.10">
    <property type="entry name" value="Transferase(Phosphotransferase) domain 1"/>
    <property type="match status" value="1"/>
</dbReference>
<evidence type="ECO:0000256" key="7">
    <source>
        <dbReference type="ARBA" id="ARBA00022741"/>
    </source>
</evidence>
<evidence type="ECO:0000256" key="2">
    <source>
        <dbReference type="ARBA" id="ARBA00012513"/>
    </source>
</evidence>
<keyword evidence="13" id="KW-0175">Coiled coil</keyword>
<dbReference type="STRING" id="105785.A0A2J7PHG8"/>
<evidence type="ECO:0000256" key="13">
    <source>
        <dbReference type="SAM" id="Coils"/>
    </source>
</evidence>
<feature type="domain" description="Protein kinase" evidence="14">
    <location>
        <begin position="54"/>
        <end position="321"/>
    </location>
</feature>
<gene>
    <name evidence="16" type="ORF">B7P43_G10419</name>
</gene>
<proteinExistence type="predicted"/>
<keyword evidence="5" id="KW-0808">Transferase</keyword>
<sequence length="558" mass="64474">MEFRKHILAKNKIINELKEKLDDQKHDKIDGLENSAKITNRSLTRTDGADPTQFDFLQILGIGGFANVFLVQKRGGTDDGRFYAMKVIKKASVIEEDVSQYIMTERNVLEVVGKHPFFTSLHYAFQTDTKLYLVLDYICGGDLLNHSYGRKLSEDVVRFYISETILALEYLHRLGIIHRDVKPENILLDLHGHAVLTDFGLSRMFLPNEWRKTYSRCGTLKYMAPEVIVVSDAGYDMAADWWSLGIVTYKLLTGESPFERQRESETDEEIASRIVTTKLCIPDDLSFHAADFISKLLVKDPRKRLGGGKDDAKELKRHPFLKGINWSDLEQRKILAPLSPKESNDSNLHEEFEENIPAHSPATIPPDCNEIFRGYSYVSPSLCTEYVASDEQFQRTEESCPNSADVSYYQYTCRVDNLEKELSEVKRKQMNYDLEKTKLQSDLRAAIEKMESLEAELIKVKGAQNSYRGEKMRLQRHLTDSKKKNTSLELKLDKANSRWKRYNIKENMMEIDLRAAIQRIQSLEEELNETNCAWKRYNQENRKMKTDLTASTERIESL</sequence>
<evidence type="ECO:0000256" key="11">
    <source>
        <dbReference type="ARBA" id="ARBA00048679"/>
    </source>
</evidence>
<organism evidence="16 17">
    <name type="scientific">Cryptotermes secundus</name>
    <dbReference type="NCBI Taxonomy" id="105785"/>
    <lineage>
        <taxon>Eukaryota</taxon>
        <taxon>Metazoa</taxon>
        <taxon>Ecdysozoa</taxon>
        <taxon>Arthropoda</taxon>
        <taxon>Hexapoda</taxon>
        <taxon>Insecta</taxon>
        <taxon>Pterygota</taxon>
        <taxon>Neoptera</taxon>
        <taxon>Polyneoptera</taxon>
        <taxon>Dictyoptera</taxon>
        <taxon>Blattodea</taxon>
        <taxon>Blattoidea</taxon>
        <taxon>Termitoidae</taxon>
        <taxon>Kalotermitidae</taxon>
        <taxon>Cryptotermitinae</taxon>
        <taxon>Cryptotermes</taxon>
    </lineage>
</organism>
<feature type="domain" description="AGC-kinase C-terminal" evidence="15">
    <location>
        <begin position="322"/>
        <end position="387"/>
    </location>
</feature>
<dbReference type="PANTHER" id="PTHR24351">
    <property type="entry name" value="RIBOSOMAL PROTEIN S6 KINASE"/>
    <property type="match status" value="1"/>
</dbReference>
<evidence type="ECO:0000313" key="16">
    <source>
        <dbReference type="EMBL" id="PNF15781.1"/>
    </source>
</evidence>
<feature type="coiled-coil region" evidence="13">
    <location>
        <begin position="408"/>
        <end position="540"/>
    </location>
</feature>
<evidence type="ECO:0000256" key="5">
    <source>
        <dbReference type="ARBA" id="ARBA00022679"/>
    </source>
</evidence>
<dbReference type="Gene3D" id="3.30.200.20">
    <property type="entry name" value="Phosphorylase Kinase, domain 1"/>
    <property type="match status" value="1"/>
</dbReference>
<dbReference type="SUPFAM" id="SSF56112">
    <property type="entry name" value="Protein kinase-like (PK-like)"/>
    <property type="match status" value="1"/>
</dbReference>
<evidence type="ECO:0000256" key="1">
    <source>
        <dbReference type="ARBA" id="ARBA00001946"/>
    </source>
</evidence>
<evidence type="ECO:0000259" key="15">
    <source>
        <dbReference type="PROSITE" id="PS51285"/>
    </source>
</evidence>
<comment type="caution">
    <text evidence="16">The sequence shown here is derived from an EMBL/GenBank/DDBJ whole genome shotgun (WGS) entry which is preliminary data.</text>
</comment>
<dbReference type="Pfam" id="PF00069">
    <property type="entry name" value="Pkinase"/>
    <property type="match status" value="1"/>
</dbReference>
<keyword evidence="17" id="KW-1185">Reference proteome</keyword>
<comment type="catalytic activity">
    <reaction evidence="10">
        <text>L-threonyl-[protein] + ATP = O-phospho-L-threonyl-[protein] + ADP + H(+)</text>
        <dbReference type="Rhea" id="RHEA:46608"/>
        <dbReference type="Rhea" id="RHEA-COMP:11060"/>
        <dbReference type="Rhea" id="RHEA-COMP:11605"/>
        <dbReference type="ChEBI" id="CHEBI:15378"/>
        <dbReference type="ChEBI" id="CHEBI:30013"/>
        <dbReference type="ChEBI" id="CHEBI:30616"/>
        <dbReference type="ChEBI" id="CHEBI:61977"/>
        <dbReference type="ChEBI" id="CHEBI:456216"/>
        <dbReference type="EC" id="2.7.11.1"/>
    </reaction>
</comment>
<evidence type="ECO:0000259" key="14">
    <source>
        <dbReference type="PROSITE" id="PS50011"/>
    </source>
</evidence>
<dbReference type="InterPro" id="IPR017441">
    <property type="entry name" value="Protein_kinase_ATP_BS"/>
</dbReference>
<keyword evidence="3" id="KW-0723">Serine/threonine-protein kinase</keyword>
<dbReference type="Proteomes" id="UP000235965">
    <property type="component" value="Unassembled WGS sequence"/>
</dbReference>
<evidence type="ECO:0000256" key="10">
    <source>
        <dbReference type="ARBA" id="ARBA00047899"/>
    </source>
</evidence>
<comment type="catalytic activity">
    <reaction evidence="11">
        <text>L-seryl-[protein] + ATP = O-phospho-L-seryl-[protein] + ADP + H(+)</text>
        <dbReference type="Rhea" id="RHEA:17989"/>
        <dbReference type="Rhea" id="RHEA-COMP:9863"/>
        <dbReference type="Rhea" id="RHEA-COMP:11604"/>
        <dbReference type="ChEBI" id="CHEBI:15378"/>
        <dbReference type="ChEBI" id="CHEBI:29999"/>
        <dbReference type="ChEBI" id="CHEBI:30616"/>
        <dbReference type="ChEBI" id="CHEBI:83421"/>
        <dbReference type="ChEBI" id="CHEBI:456216"/>
        <dbReference type="EC" id="2.7.11.1"/>
    </reaction>
</comment>
<dbReference type="InterPro" id="IPR011009">
    <property type="entry name" value="Kinase-like_dom_sf"/>
</dbReference>
<dbReference type="GO" id="GO:0005524">
    <property type="term" value="F:ATP binding"/>
    <property type="evidence" value="ECO:0007669"/>
    <property type="project" value="UniProtKB-UniRule"/>
</dbReference>
<dbReference type="PROSITE" id="PS00107">
    <property type="entry name" value="PROTEIN_KINASE_ATP"/>
    <property type="match status" value="1"/>
</dbReference>
<dbReference type="InterPro" id="IPR000961">
    <property type="entry name" value="AGC-kinase_C"/>
</dbReference>
<evidence type="ECO:0000256" key="3">
    <source>
        <dbReference type="ARBA" id="ARBA00022527"/>
    </source>
</evidence>
<keyword evidence="4" id="KW-0597">Phosphoprotein</keyword>
<feature type="binding site" evidence="12">
    <location>
        <position position="90"/>
    </location>
    <ligand>
        <name>ATP</name>
        <dbReference type="ChEBI" id="CHEBI:30616"/>
    </ligand>
</feature>
<name>A0A2J7PHG8_9NEOP</name>
<dbReference type="InterPro" id="IPR000719">
    <property type="entry name" value="Prot_kinase_dom"/>
</dbReference>
<protein>
    <recommendedName>
        <fullName evidence="2">non-specific serine/threonine protein kinase</fullName>
        <ecNumber evidence="2">2.7.11.1</ecNumber>
    </recommendedName>
</protein>
<dbReference type="InterPro" id="IPR008271">
    <property type="entry name" value="Ser/Thr_kinase_AS"/>
</dbReference>
<dbReference type="PROSITE" id="PS00108">
    <property type="entry name" value="PROTEIN_KINASE_ST"/>
    <property type="match status" value="1"/>
</dbReference>
<dbReference type="InParanoid" id="A0A2J7PHG8"/>
<comment type="cofactor">
    <cofactor evidence="1">
        <name>Mg(2+)</name>
        <dbReference type="ChEBI" id="CHEBI:18420"/>
    </cofactor>
</comment>
<accession>A0A2J7PHG8</accession>
<dbReference type="GO" id="GO:0004674">
    <property type="term" value="F:protein serine/threonine kinase activity"/>
    <property type="evidence" value="ECO:0007669"/>
    <property type="project" value="UniProtKB-KW"/>
</dbReference>
<reference evidence="16 17" key="1">
    <citation type="submission" date="2017-12" db="EMBL/GenBank/DDBJ databases">
        <title>Hemimetabolous genomes reveal molecular basis of termite eusociality.</title>
        <authorList>
            <person name="Harrison M.C."/>
            <person name="Jongepier E."/>
            <person name="Robertson H.M."/>
            <person name="Arning N."/>
            <person name="Bitard-Feildel T."/>
            <person name="Chao H."/>
            <person name="Childers C.P."/>
            <person name="Dinh H."/>
            <person name="Doddapaneni H."/>
            <person name="Dugan S."/>
            <person name="Gowin J."/>
            <person name="Greiner C."/>
            <person name="Han Y."/>
            <person name="Hu H."/>
            <person name="Hughes D.S.T."/>
            <person name="Huylmans A.-K."/>
            <person name="Kemena C."/>
            <person name="Kremer L.P.M."/>
            <person name="Lee S.L."/>
            <person name="Lopez-Ezquerra A."/>
            <person name="Mallet L."/>
            <person name="Monroy-Kuhn J.M."/>
            <person name="Moser A."/>
            <person name="Murali S.C."/>
            <person name="Muzny D.M."/>
            <person name="Otani S."/>
            <person name="Piulachs M.-D."/>
            <person name="Poelchau M."/>
            <person name="Qu J."/>
            <person name="Schaub F."/>
            <person name="Wada-Katsumata A."/>
            <person name="Worley K.C."/>
            <person name="Xie Q."/>
            <person name="Ylla G."/>
            <person name="Poulsen M."/>
            <person name="Gibbs R.A."/>
            <person name="Schal C."/>
            <person name="Richards S."/>
            <person name="Belles X."/>
            <person name="Korb J."/>
            <person name="Bornberg-Bauer E."/>
        </authorList>
    </citation>
    <scope>NUCLEOTIDE SEQUENCE [LARGE SCALE GENOMIC DNA]</scope>
    <source>
        <tissue evidence="16">Whole body</tissue>
    </source>
</reference>
<keyword evidence="6" id="KW-0677">Repeat</keyword>
<dbReference type="FunFam" id="3.30.200.20:FF:000103">
    <property type="entry name" value="Protein kinase C"/>
    <property type="match status" value="1"/>
</dbReference>